<dbReference type="InterPro" id="IPR008841">
    <property type="entry name" value="Siphovirus-type_tail_N"/>
</dbReference>
<dbReference type="Pfam" id="PF05709">
    <property type="entry name" value="Sipho_tail"/>
    <property type="match status" value="1"/>
</dbReference>
<dbReference type="EMBL" id="FMBI01000039">
    <property type="protein sequence ID" value="SCC60506.1"/>
    <property type="molecule type" value="Genomic_DNA"/>
</dbReference>
<evidence type="ECO:0000313" key="2">
    <source>
        <dbReference type="EMBL" id="SCC60506.1"/>
    </source>
</evidence>
<dbReference type="Proteomes" id="UP000195991">
    <property type="component" value="Unassembled WGS sequence"/>
</dbReference>
<proteinExistence type="predicted"/>
<feature type="domain" description="Siphovirus-type tail component RIFT-related" evidence="1">
    <location>
        <begin position="29"/>
        <end position="131"/>
    </location>
</feature>
<evidence type="ECO:0000259" key="1">
    <source>
        <dbReference type="Pfam" id="PF05709"/>
    </source>
</evidence>
<sequence>MIPQTLKIIKENGKEFVIASNNDMEVLNFLPPSPFYNVQYEKLDGRHGQIEVGGSFDARDNIRAQILFYSRDIWDFYLFRNEIFKLFASQDPFYIITNREPGKRWKVRVANAYEIEPKAFGQYGEFNIVFKSASSFCESIGTTMDSFDFDSNLWQLGQGLIAEDIKYTHNTTSFRIFNAGDVTIDPKSMDLKIKYKGRSNNLSIKNVTTGDLWSYTGSTTTERDVITLDGVKAYRNVLGSIFKNTNWGLIRLEPGWNDFILSGATGNFKIEFDFRFYYL</sequence>
<dbReference type="RefSeq" id="WP_087985194.1">
    <property type="nucleotide sequence ID" value="NZ_FMBI01000039.1"/>
</dbReference>
<organism evidence="2 3">
    <name type="scientific">Bacillus thuringiensis</name>
    <dbReference type="NCBI Taxonomy" id="1428"/>
    <lineage>
        <taxon>Bacteria</taxon>
        <taxon>Bacillati</taxon>
        <taxon>Bacillota</taxon>
        <taxon>Bacilli</taxon>
        <taxon>Bacillales</taxon>
        <taxon>Bacillaceae</taxon>
        <taxon>Bacillus</taxon>
        <taxon>Bacillus cereus group</taxon>
    </lineage>
</organism>
<dbReference type="AlphaFoldDB" id="A0A1C4FXC2"/>
<accession>A0A1C4FXC2</accession>
<name>A0A1C4FXC2_BACTU</name>
<evidence type="ECO:0000313" key="3">
    <source>
        <dbReference type="Proteomes" id="UP000195991"/>
    </source>
</evidence>
<gene>
    <name evidence="2" type="ORF">BTT61001_04902</name>
</gene>
<dbReference type="Gene3D" id="2.40.30.200">
    <property type="match status" value="1"/>
</dbReference>
<protein>
    <recommendedName>
        <fullName evidence="1">Siphovirus-type tail component RIFT-related domain-containing protein</fullName>
    </recommendedName>
</protein>
<reference evidence="2 3" key="1">
    <citation type="submission" date="2016-08" db="EMBL/GenBank/DDBJ databases">
        <authorList>
            <person name="Seilhamer J.J."/>
        </authorList>
    </citation>
    <scope>NUCLEOTIDE SEQUENCE [LARGE SCALE GENOMIC DNA]</scope>
    <source>
        <strain evidence="2 3">IEBC_T61001</strain>
    </source>
</reference>